<sequence length="379" mass="41582">MMMSPLGIVNICLLIGLSLSLIITTPCTSVALTDCNASGYCTLSADSLSCQSLPCYKINEIGACRESPAVAYDAVLCSGLSSLDLRYDNVCGPAGILDYAYVRLPLQKTGSAIYSTTGMTVSQILAETVAATRNNLLTQLFSLNLYAASNTQLNSILSLYIAYKNDMTGLTGFAMSHPYYLEKAIYASLQNFRDDTDATKDQTATLTNIWSLSDTLLLRLRTFRKFYSTSYFFVNFAHTQFSRTYLSIKAQYSVFSLKWTQYSSNGYVQLITFAPQQFTGFSGALSDAIMFNIIDTSGVAHTLGYTLTWLITDNTKITCTVETASYLHIINRNTLVEQTPTVDIHTYCSLSGTTRRCDIPSTVIDALTPAGKAFYIACS</sequence>
<feature type="signal peptide" evidence="1">
    <location>
        <begin position="1"/>
        <end position="20"/>
    </location>
</feature>
<proteinExistence type="predicted"/>
<dbReference type="OrthoDB" id="299419at2759"/>
<evidence type="ECO:0000313" key="3">
    <source>
        <dbReference type="Proteomes" id="UP000689195"/>
    </source>
</evidence>
<comment type="caution">
    <text evidence="2">The sequence shown here is derived from an EMBL/GenBank/DDBJ whole genome shotgun (WGS) entry which is preliminary data.</text>
</comment>
<keyword evidence="1" id="KW-0732">Signal</keyword>
<accession>A0A8S1Y1J5</accession>
<organism evidence="2 3">
    <name type="scientific">Paramecium pentaurelia</name>
    <dbReference type="NCBI Taxonomy" id="43138"/>
    <lineage>
        <taxon>Eukaryota</taxon>
        <taxon>Sar</taxon>
        <taxon>Alveolata</taxon>
        <taxon>Ciliophora</taxon>
        <taxon>Intramacronucleata</taxon>
        <taxon>Oligohymenophorea</taxon>
        <taxon>Peniculida</taxon>
        <taxon>Parameciidae</taxon>
        <taxon>Paramecium</taxon>
    </lineage>
</organism>
<keyword evidence="3" id="KW-1185">Reference proteome</keyword>
<dbReference type="AlphaFoldDB" id="A0A8S1Y1J5"/>
<dbReference type="Proteomes" id="UP000689195">
    <property type="component" value="Unassembled WGS sequence"/>
</dbReference>
<name>A0A8S1Y1J5_9CILI</name>
<protein>
    <submittedName>
        <fullName evidence="2">Uncharacterized protein</fullName>
    </submittedName>
</protein>
<dbReference type="EMBL" id="CAJJDO010000148">
    <property type="protein sequence ID" value="CAD8207789.1"/>
    <property type="molecule type" value="Genomic_DNA"/>
</dbReference>
<feature type="chain" id="PRO_5035822415" evidence="1">
    <location>
        <begin position="21"/>
        <end position="379"/>
    </location>
</feature>
<reference evidence="2" key="1">
    <citation type="submission" date="2021-01" db="EMBL/GenBank/DDBJ databases">
        <authorList>
            <consortium name="Genoscope - CEA"/>
            <person name="William W."/>
        </authorList>
    </citation>
    <scope>NUCLEOTIDE SEQUENCE</scope>
</reference>
<evidence type="ECO:0000313" key="2">
    <source>
        <dbReference type="EMBL" id="CAD8207789.1"/>
    </source>
</evidence>
<evidence type="ECO:0000256" key="1">
    <source>
        <dbReference type="SAM" id="SignalP"/>
    </source>
</evidence>
<gene>
    <name evidence="2" type="ORF">PPENT_87.1.T1480121</name>
</gene>